<sequence length="259" mass="25319">MTPGRTPRAARAVLGGVGAGAVLAMAAPLAAPAITGVALPATDGSVEDTVPLAPVSTAALATPAPAAGGPVDGAAVARAALAAAPADPGSPAVAARDALAAYRAAEATRAAAAGEEQAVPSPRTAEPAAAAAPGASAGLSGELARVVALTNAERAAAGCGALRADPRISAAAQGHSEDMARQGYFAHDSRDGRDFADRITAAGYPSPGAENIAMGQPDAATVVQDWMESPGHRRNILDCSLTTIGVGESGGYWTQDFGR</sequence>
<dbReference type="Proteomes" id="UP001364211">
    <property type="component" value="Unassembled WGS sequence"/>
</dbReference>
<feature type="domain" description="SCP" evidence="3">
    <location>
        <begin position="148"/>
        <end position="249"/>
    </location>
</feature>
<dbReference type="Gene3D" id="3.40.33.10">
    <property type="entry name" value="CAP"/>
    <property type="match status" value="1"/>
</dbReference>
<feature type="compositionally biased region" description="Low complexity" evidence="1">
    <location>
        <begin position="125"/>
        <end position="135"/>
    </location>
</feature>
<accession>A0ABU8T5I6</accession>
<dbReference type="CDD" id="cd05379">
    <property type="entry name" value="CAP_bacterial"/>
    <property type="match status" value="1"/>
</dbReference>
<feature type="signal peptide" evidence="2">
    <location>
        <begin position="1"/>
        <end position="26"/>
    </location>
</feature>
<reference evidence="4 5" key="1">
    <citation type="submission" date="2024-03" db="EMBL/GenBank/DDBJ databases">
        <title>Draft genome sequence of Pseudonocardia sp. DW16-2.</title>
        <authorList>
            <person name="Duangmal K."/>
        </authorList>
    </citation>
    <scope>NUCLEOTIDE SEQUENCE [LARGE SCALE GENOMIC DNA]</scope>
    <source>
        <strain evidence="4 5">DW16-2</strain>
    </source>
</reference>
<organism evidence="4 5">
    <name type="scientific">Pseudonocardia spirodelae</name>
    <dbReference type="NCBI Taxonomy" id="3133431"/>
    <lineage>
        <taxon>Bacteria</taxon>
        <taxon>Bacillati</taxon>
        <taxon>Actinomycetota</taxon>
        <taxon>Actinomycetes</taxon>
        <taxon>Pseudonocardiales</taxon>
        <taxon>Pseudonocardiaceae</taxon>
        <taxon>Pseudonocardia</taxon>
    </lineage>
</organism>
<dbReference type="RefSeq" id="WP_340288347.1">
    <property type="nucleotide sequence ID" value="NZ_JBBJUP010000006.1"/>
</dbReference>
<dbReference type="PANTHER" id="PTHR31157:SF1">
    <property type="entry name" value="SCP DOMAIN-CONTAINING PROTEIN"/>
    <property type="match status" value="1"/>
</dbReference>
<dbReference type="EMBL" id="JBBJUP010000006">
    <property type="protein sequence ID" value="MEJ8279205.1"/>
    <property type="molecule type" value="Genomic_DNA"/>
</dbReference>
<dbReference type="InterPro" id="IPR035940">
    <property type="entry name" value="CAP_sf"/>
</dbReference>
<evidence type="ECO:0000256" key="2">
    <source>
        <dbReference type="SAM" id="SignalP"/>
    </source>
</evidence>
<evidence type="ECO:0000256" key="1">
    <source>
        <dbReference type="SAM" id="MobiDB-lite"/>
    </source>
</evidence>
<feature type="chain" id="PRO_5045176961" evidence="2">
    <location>
        <begin position="27"/>
        <end position="259"/>
    </location>
</feature>
<evidence type="ECO:0000313" key="4">
    <source>
        <dbReference type="EMBL" id="MEJ8279205.1"/>
    </source>
</evidence>
<keyword evidence="5" id="KW-1185">Reference proteome</keyword>
<evidence type="ECO:0000313" key="5">
    <source>
        <dbReference type="Proteomes" id="UP001364211"/>
    </source>
</evidence>
<gene>
    <name evidence="4" type="ORF">WJX68_09710</name>
</gene>
<dbReference type="SUPFAM" id="SSF55797">
    <property type="entry name" value="PR-1-like"/>
    <property type="match status" value="1"/>
</dbReference>
<proteinExistence type="predicted"/>
<comment type="caution">
    <text evidence="4">The sequence shown here is derived from an EMBL/GenBank/DDBJ whole genome shotgun (WGS) entry which is preliminary data.</text>
</comment>
<name>A0ABU8T5I6_9PSEU</name>
<dbReference type="PANTHER" id="PTHR31157">
    <property type="entry name" value="SCP DOMAIN-CONTAINING PROTEIN"/>
    <property type="match status" value="1"/>
</dbReference>
<keyword evidence="2" id="KW-0732">Signal</keyword>
<dbReference type="Pfam" id="PF00188">
    <property type="entry name" value="CAP"/>
    <property type="match status" value="1"/>
</dbReference>
<dbReference type="InterPro" id="IPR014044">
    <property type="entry name" value="CAP_dom"/>
</dbReference>
<feature type="region of interest" description="Disordered" evidence="1">
    <location>
        <begin position="113"/>
        <end position="135"/>
    </location>
</feature>
<evidence type="ECO:0000259" key="3">
    <source>
        <dbReference type="Pfam" id="PF00188"/>
    </source>
</evidence>
<protein>
    <submittedName>
        <fullName evidence="4">CAP domain-containing protein</fullName>
    </submittedName>
</protein>